<feature type="compositionally biased region" description="Polar residues" evidence="1">
    <location>
        <begin position="44"/>
        <end position="66"/>
    </location>
</feature>
<reference evidence="2 3" key="1">
    <citation type="journal article" date="2022" name="Allergy">
        <title>Genome assembly and annotation of Periplaneta americana reveal a comprehensive cockroach allergen profile.</title>
        <authorList>
            <person name="Wang L."/>
            <person name="Xiong Q."/>
            <person name="Saelim N."/>
            <person name="Wang L."/>
            <person name="Nong W."/>
            <person name="Wan A.T."/>
            <person name="Shi M."/>
            <person name="Liu X."/>
            <person name="Cao Q."/>
            <person name="Hui J.H.L."/>
            <person name="Sookrung N."/>
            <person name="Leung T.F."/>
            <person name="Tungtrongchitr A."/>
            <person name="Tsui S.K.W."/>
        </authorList>
    </citation>
    <scope>NUCLEOTIDE SEQUENCE [LARGE SCALE GENOMIC DNA]</scope>
    <source>
        <strain evidence="2">PWHHKU_190912</strain>
    </source>
</reference>
<protein>
    <submittedName>
        <fullName evidence="2">Uncharacterized protein</fullName>
    </submittedName>
</protein>
<evidence type="ECO:0000313" key="2">
    <source>
        <dbReference type="EMBL" id="KAJ4449886.1"/>
    </source>
</evidence>
<name>A0ABQ8TUS9_PERAM</name>
<gene>
    <name evidence="2" type="ORF">ANN_01292</name>
</gene>
<feature type="region of interest" description="Disordered" evidence="1">
    <location>
        <begin position="44"/>
        <end position="67"/>
    </location>
</feature>
<accession>A0ABQ8TUS9</accession>
<organism evidence="2 3">
    <name type="scientific">Periplaneta americana</name>
    <name type="common">American cockroach</name>
    <name type="synonym">Blatta americana</name>
    <dbReference type="NCBI Taxonomy" id="6978"/>
    <lineage>
        <taxon>Eukaryota</taxon>
        <taxon>Metazoa</taxon>
        <taxon>Ecdysozoa</taxon>
        <taxon>Arthropoda</taxon>
        <taxon>Hexapoda</taxon>
        <taxon>Insecta</taxon>
        <taxon>Pterygota</taxon>
        <taxon>Neoptera</taxon>
        <taxon>Polyneoptera</taxon>
        <taxon>Dictyoptera</taxon>
        <taxon>Blattodea</taxon>
        <taxon>Blattoidea</taxon>
        <taxon>Blattidae</taxon>
        <taxon>Blattinae</taxon>
        <taxon>Periplaneta</taxon>
    </lineage>
</organism>
<evidence type="ECO:0000256" key="1">
    <source>
        <dbReference type="SAM" id="MobiDB-lite"/>
    </source>
</evidence>
<keyword evidence="3" id="KW-1185">Reference proteome</keyword>
<comment type="caution">
    <text evidence="2">The sequence shown here is derived from an EMBL/GenBank/DDBJ whole genome shotgun (WGS) entry which is preliminary data.</text>
</comment>
<dbReference type="EMBL" id="JAJSOF020000003">
    <property type="protein sequence ID" value="KAJ4449886.1"/>
    <property type="molecule type" value="Genomic_DNA"/>
</dbReference>
<proteinExistence type="predicted"/>
<feature type="non-terminal residue" evidence="2">
    <location>
        <position position="1"/>
    </location>
</feature>
<evidence type="ECO:0000313" key="3">
    <source>
        <dbReference type="Proteomes" id="UP001148838"/>
    </source>
</evidence>
<sequence length="145" mass="16257">YPQRLYIDDYVIVVPDKTTGMPSDIAGTVQLTIPEEEDISLAINTNTSEPPGTYNQPSSKETTSLKSPKWKKLNGRFRLNDNKVVVDVTSLNPSTLMEKCNEGQKAQELTSQSQIALVPHNNYKNGVDLFDNLMAVYQIRIRGKK</sequence>
<dbReference type="Proteomes" id="UP001148838">
    <property type="component" value="Unassembled WGS sequence"/>
</dbReference>